<dbReference type="Pfam" id="PF00756">
    <property type="entry name" value="Esterase"/>
    <property type="match status" value="1"/>
</dbReference>
<comment type="caution">
    <text evidence="1">The sequence shown here is derived from an EMBL/GenBank/DDBJ whole genome shotgun (WGS) entry which is preliminary data.</text>
</comment>
<evidence type="ECO:0000313" key="1">
    <source>
        <dbReference type="EMBL" id="HJE40047.1"/>
    </source>
</evidence>
<dbReference type="GO" id="GO:0016747">
    <property type="term" value="F:acyltransferase activity, transferring groups other than amino-acyl groups"/>
    <property type="evidence" value="ECO:0007669"/>
    <property type="project" value="TreeGrafter"/>
</dbReference>
<dbReference type="Gene3D" id="3.40.50.1820">
    <property type="entry name" value="alpha/beta hydrolase"/>
    <property type="match status" value="1"/>
</dbReference>
<name>A0A4Q0U978_9BACT</name>
<dbReference type="InterPro" id="IPR000801">
    <property type="entry name" value="Esterase-like"/>
</dbReference>
<dbReference type="PANTHER" id="PTHR48098:SF1">
    <property type="entry name" value="DIACYLGLYCEROL ACYLTRANSFERASE_MYCOLYLTRANSFERASE AG85A"/>
    <property type="match status" value="1"/>
</dbReference>
<dbReference type="InterPro" id="IPR050583">
    <property type="entry name" value="Mycobacterial_A85_antigen"/>
</dbReference>
<reference evidence="1" key="2">
    <citation type="submission" date="2021-09" db="EMBL/GenBank/DDBJ databases">
        <authorList>
            <person name="Gilroy R."/>
        </authorList>
    </citation>
    <scope>NUCLEOTIDE SEQUENCE</scope>
    <source>
        <strain evidence="1">4100</strain>
    </source>
</reference>
<evidence type="ECO:0000313" key="2">
    <source>
        <dbReference type="Proteomes" id="UP000711407"/>
    </source>
</evidence>
<dbReference type="PROSITE" id="PS51257">
    <property type="entry name" value="PROKAR_LIPOPROTEIN"/>
    <property type="match status" value="1"/>
</dbReference>
<dbReference type="PANTHER" id="PTHR48098">
    <property type="entry name" value="ENTEROCHELIN ESTERASE-RELATED"/>
    <property type="match status" value="1"/>
</dbReference>
<dbReference type="EMBL" id="DYXT01000051">
    <property type="protein sequence ID" value="HJE40047.1"/>
    <property type="molecule type" value="Genomic_DNA"/>
</dbReference>
<sequence length="273" mass="30526">MRRSGNVLVCALCGCMLAGVVLHAEVRRFEIGSEYLSGPERIVVAWPDGDAPVEGWPSLYLLNGYRDNEEAWPKRTPLDSLANVYSVVIVCPDGRDSFYWDVEDSVRAGLKMESFIVRDLVSHIDSIFPVDTLSRYIAGYSMGGHGALYLTARHPQLFHAAVSLSGALDIAHLKAYPWIKVPSLLGAYDQQTWEGHAVFAHLDSLAAYSPRIMLACGDKDAFLPDNRRLHADLGCRGVEHVFRILPGDHNWKFWRSQLPELLEFVTNKSKNSL</sequence>
<dbReference type="Proteomes" id="UP000711407">
    <property type="component" value="Unassembled WGS sequence"/>
</dbReference>
<gene>
    <name evidence="1" type="ORF">K8V47_09880</name>
</gene>
<reference evidence="1" key="1">
    <citation type="journal article" date="2021" name="PeerJ">
        <title>Extensive microbial diversity within the chicken gut microbiome revealed by metagenomics and culture.</title>
        <authorList>
            <person name="Gilroy R."/>
            <person name="Ravi A."/>
            <person name="Getino M."/>
            <person name="Pursley I."/>
            <person name="Horton D.L."/>
            <person name="Alikhan N.F."/>
            <person name="Baker D."/>
            <person name="Gharbi K."/>
            <person name="Hall N."/>
            <person name="Watson M."/>
            <person name="Adriaenssens E.M."/>
            <person name="Foster-Nyarko E."/>
            <person name="Jarju S."/>
            <person name="Secka A."/>
            <person name="Antonio M."/>
            <person name="Oren A."/>
            <person name="Chaudhuri R.R."/>
            <person name="La Ragione R."/>
            <person name="Hildebrand F."/>
            <person name="Pallen M.J."/>
        </authorList>
    </citation>
    <scope>NUCLEOTIDE SEQUENCE</scope>
    <source>
        <strain evidence="1">4100</strain>
    </source>
</reference>
<dbReference type="AlphaFoldDB" id="A0A4Q0U978"/>
<organism evidence="1 2">
    <name type="scientific">Candidatus Amulumruptor caecigallinarius</name>
    <dbReference type="NCBI Taxonomy" id="2109911"/>
    <lineage>
        <taxon>Bacteria</taxon>
        <taxon>Pseudomonadati</taxon>
        <taxon>Bacteroidota</taxon>
        <taxon>Bacteroidia</taxon>
        <taxon>Bacteroidales</taxon>
        <taxon>Muribaculaceae</taxon>
        <taxon>Candidatus Amulumruptor</taxon>
    </lineage>
</organism>
<dbReference type="InterPro" id="IPR029058">
    <property type="entry name" value="AB_hydrolase_fold"/>
</dbReference>
<protein>
    <submittedName>
        <fullName evidence="1">Esterase family protein</fullName>
    </submittedName>
</protein>
<proteinExistence type="predicted"/>
<dbReference type="SUPFAM" id="SSF53474">
    <property type="entry name" value="alpha/beta-Hydrolases"/>
    <property type="match status" value="1"/>
</dbReference>
<accession>A0A4Q0U978</accession>